<dbReference type="SMART" id="SM00028">
    <property type="entry name" value="TPR"/>
    <property type="match status" value="5"/>
</dbReference>
<dbReference type="PANTHER" id="PTHR47691">
    <property type="entry name" value="REGULATOR-RELATED"/>
    <property type="match status" value="1"/>
</dbReference>
<dbReference type="InterPro" id="IPR003390">
    <property type="entry name" value="DNA_integrity_scan_DisA_N"/>
</dbReference>
<feature type="domain" description="DAC" evidence="1">
    <location>
        <begin position="4"/>
        <end position="144"/>
    </location>
</feature>
<dbReference type="InterPro" id="IPR036888">
    <property type="entry name" value="DNA_integrity_DisA_N_sf"/>
</dbReference>
<dbReference type="PROSITE" id="PS51794">
    <property type="entry name" value="DAC"/>
    <property type="match status" value="1"/>
</dbReference>
<accession>A0ABU2M9R6</accession>
<reference evidence="3" key="1">
    <citation type="submission" date="2023-07" db="EMBL/GenBank/DDBJ databases">
        <title>30 novel species of actinomycetes from the DSMZ collection.</title>
        <authorList>
            <person name="Nouioui I."/>
        </authorList>
    </citation>
    <scope>NUCLEOTIDE SEQUENCE [LARGE SCALE GENOMIC DNA]</scope>
    <source>
        <strain evidence="3">DSM 44743</strain>
    </source>
</reference>
<dbReference type="InterPro" id="IPR003593">
    <property type="entry name" value="AAA+_ATPase"/>
</dbReference>
<proteinExistence type="predicted"/>
<gene>
    <name evidence="2" type="ORF">RM479_13085</name>
</gene>
<evidence type="ECO:0000313" key="2">
    <source>
        <dbReference type="EMBL" id="MDT0329349.1"/>
    </source>
</evidence>
<organism evidence="2 3">
    <name type="scientific">Nocardiopsis lambiniae</name>
    <dbReference type="NCBI Taxonomy" id="3075539"/>
    <lineage>
        <taxon>Bacteria</taxon>
        <taxon>Bacillati</taxon>
        <taxon>Actinomycetota</taxon>
        <taxon>Actinomycetes</taxon>
        <taxon>Streptosporangiales</taxon>
        <taxon>Nocardiopsidaceae</taxon>
        <taxon>Nocardiopsis</taxon>
    </lineage>
</organism>
<sequence length="930" mass="102456">MADHPEPPSEVRAALAFGRPLRDGLELVRANRRGTMVVLGCDVEHERLFGNGGREIDEAVTAEKIHRAAQNDGATILSADLERIAREGVFLGPRATRSTDTGGTRHFIAASWAEQTGRPVVAVSEERRTVTLYLGTDRHLLRTDAELRSEIDDAMNALREIRRLLRDSRVSGPAEQAGLGDARALLDELGGHLIEQGARRRGLSIECSAIAMGLGLDWTPSSASWETFIPLPPAVPAEEPPPAVRGDTRNDFSGEADTVVQVGSAGQIHIHGRRDRPPLPQQLPPAPAHFTGREEELAELDAIMPTGGADAKVGLVLGGPGAGKTALALRYAHRVRDRFPDGVLYIDLRGFDMSSPPADPAEVLGGLLRDLGLAESVPTDLDGLTRRYRSELYGRRCLIVLDNALDSDQVSPLLPDLSTCAVLVTCRNTMPGLSMDVGVHEVGIGDLSPESAVDLLRKIIGGRLPLPDLGRIAKLCAFHPLALCIVGARGRAFAPNDLDYFIDDLGRGRLGLFGPSRDRKSSLREVFALSYRGLSSRQQWVFRILGLHPGPTVSSETATMLHLDHGELLWLCESHLLERSGKDRHRFHDLLHEYAGERAMEMGPSGRQAELRRILLAYLERAEARDAVIDPWRPRISRRFSGRVEQRERAEAEAWFDEELENLAAAVQSAHREGERELAWRLALAPSSYFFGRKPWATWIRMQETGAAAAREQGEASAEAWLCDGLGVAYRERGSHTEALRYFYEALALFQGEREQEGEAEVRLHLAQTYRETGEPERALREAKDARELFLRFGSEHGQARVSNLLGGIHAAMGDLSEAMGCTREAVSLFDVLGDEHGHAWAVNNLALILAKTGRHEEAIDAFHRARVVRERIDPYGLAFTHKGLGDTLVAADRPNEARHHHREAWRIFDGLGDPRAVELRSLLGDVVED</sequence>
<dbReference type="Pfam" id="PF02457">
    <property type="entry name" value="DAC"/>
    <property type="match status" value="1"/>
</dbReference>
<dbReference type="SUPFAM" id="SSF48452">
    <property type="entry name" value="TPR-like"/>
    <property type="match status" value="1"/>
</dbReference>
<dbReference type="EMBL" id="JAVREP010000007">
    <property type="protein sequence ID" value="MDT0329349.1"/>
    <property type="molecule type" value="Genomic_DNA"/>
</dbReference>
<dbReference type="InterPro" id="IPR011990">
    <property type="entry name" value="TPR-like_helical_dom_sf"/>
</dbReference>
<dbReference type="Proteomes" id="UP001183390">
    <property type="component" value="Unassembled WGS sequence"/>
</dbReference>
<dbReference type="PANTHER" id="PTHR47691:SF3">
    <property type="entry name" value="HTH-TYPE TRANSCRIPTIONAL REGULATOR RV0890C-RELATED"/>
    <property type="match status" value="1"/>
</dbReference>
<protein>
    <submittedName>
        <fullName evidence="2">Tetratricopeptide repeat protein</fullName>
    </submittedName>
</protein>
<dbReference type="Gene3D" id="3.40.50.300">
    <property type="entry name" value="P-loop containing nucleotide triphosphate hydrolases"/>
    <property type="match status" value="1"/>
</dbReference>
<dbReference type="Pfam" id="PF13424">
    <property type="entry name" value="TPR_12"/>
    <property type="match status" value="2"/>
</dbReference>
<dbReference type="Pfam" id="PF13401">
    <property type="entry name" value="AAA_22"/>
    <property type="match status" value="1"/>
</dbReference>
<dbReference type="SUPFAM" id="SSF143597">
    <property type="entry name" value="YojJ-like"/>
    <property type="match status" value="1"/>
</dbReference>
<dbReference type="SUPFAM" id="SSF52540">
    <property type="entry name" value="P-loop containing nucleoside triphosphate hydrolases"/>
    <property type="match status" value="1"/>
</dbReference>
<evidence type="ECO:0000313" key="3">
    <source>
        <dbReference type="Proteomes" id="UP001183390"/>
    </source>
</evidence>
<dbReference type="Gene3D" id="3.40.1700.10">
    <property type="entry name" value="DNA integrity scanning protein, DisA, N-terminal domain"/>
    <property type="match status" value="1"/>
</dbReference>
<dbReference type="InterPro" id="IPR049945">
    <property type="entry name" value="AAA_22"/>
</dbReference>
<keyword evidence="3" id="KW-1185">Reference proteome</keyword>
<evidence type="ECO:0000259" key="1">
    <source>
        <dbReference type="PROSITE" id="PS51794"/>
    </source>
</evidence>
<name>A0ABU2M9R6_9ACTN</name>
<dbReference type="SMART" id="SM00382">
    <property type="entry name" value="AAA"/>
    <property type="match status" value="1"/>
</dbReference>
<dbReference type="InterPro" id="IPR019734">
    <property type="entry name" value="TPR_rpt"/>
</dbReference>
<comment type="caution">
    <text evidence="2">The sequence shown here is derived from an EMBL/GenBank/DDBJ whole genome shotgun (WGS) entry which is preliminary data.</text>
</comment>
<dbReference type="InterPro" id="IPR027417">
    <property type="entry name" value="P-loop_NTPase"/>
</dbReference>
<dbReference type="Gene3D" id="1.25.40.10">
    <property type="entry name" value="Tetratricopeptide repeat domain"/>
    <property type="match status" value="1"/>
</dbReference>
<dbReference type="RefSeq" id="WP_311511998.1">
    <property type="nucleotide sequence ID" value="NZ_JAVREP010000007.1"/>
</dbReference>